<organism evidence="1 2">
    <name type="scientific">Pristionchus pacificus</name>
    <name type="common">Parasitic nematode worm</name>
    <dbReference type="NCBI Taxonomy" id="54126"/>
    <lineage>
        <taxon>Eukaryota</taxon>
        <taxon>Metazoa</taxon>
        <taxon>Ecdysozoa</taxon>
        <taxon>Nematoda</taxon>
        <taxon>Chromadorea</taxon>
        <taxon>Rhabditida</taxon>
        <taxon>Rhabditina</taxon>
        <taxon>Diplogasteromorpha</taxon>
        <taxon>Diplogasteroidea</taxon>
        <taxon>Neodiplogasteridae</taxon>
        <taxon>Pristionchus</taxon>
    </lineage>
</organism>
<dbReference type="AlphaFoldDB" id="A0A2A6BVL9"/>
<accession>A0A2A6BVL9</accession>
<protein>
    <submittedName>
        <fullName evidence="1">Uncharacterized protein</fullName>
    </submittedName>
</protein>
<dbReference type="Proteomes" id="UP000005239">
    <property type="component" value="Unassembled WGS sequence"/>
</dbReference>
<dbReference type="GO" id="GO:0009890">
    <property type="term" value="P:negative regulation of biosynthetic process"/>
    <property type="evidence" value="ECO:0007669"/>
    <property type="project" value="InterPro"/>
</dbReference>
<keyword evidence="2" id="KW-1185">Reference proteome</keyword>
<dbReference type="EnsemblMetazoa" id="PPA42749.1">
    <property type="protein sequence ID" value="PPA42749.1"/>
    <property type="gene ID" value="WBGene00281118"/>
</dbReference>
<reference evidence="2" key="1">
    <citation type="journal article" date="2008" name="Nat. Genet.">
        <title>The Pristionchus pacificus genome provides a unique perspective on nematode lifestyle and parasitism.</title>
        <authorList>
            <person name="Dieterich C."/>
            <person name="Clifton S.W."/>
            <person name="Schuster L.N."/>
            <person name="Chinwalla A."/>
            <person name="Delehaunty K."/>
            <person name="Dinkelacker I."/>
            <person name="Fulton L."/>
            <person name="Fulton R."/>
            <person name="Godfrey J."/>
            <person name="Minx P."/>
            <person name="Mitreva M."/>
            <person name="Roeseler W."/>
            <person name="Tian H."/>
            <person name="Witte H."/>
            <person name="Yang S.P."/>
            <person name="Wilson R.K."/>
            <person name="Sommer R.J."/>
        </authorList>
    </citation>
    <scope>NUCLEOTIDE SEQUENCE [LARGE SCALE GENOMIC DNA]</scope>
    <source>
        <strain evidence="2">PS312</strain>
    </source>
</reference>
<dbReference type="Gene3D" id="3.30.1410.10">
    <property type="entry name" value="GTP cyclohydrolase I feedback regulatory protein GFRP"/>
    <property type="match status" value="1"/>
</dbReference>
<evidence type="ECO:0000313" key="1">
    <source>
        <dbReference type="EnsemblMetazoa" id="PPA42749.1"/>
    </source>
</evidence>
<reference evidence="1" key="2">
    <citation type="submission" date="2022-06" db="UniProtKB">
        <authorList>
            <consortium name="EnsemblMetazoa"/>
        </authorList>
    </citation>
    <scope>IDENTIFICATION</scope>
    <source>
        <strain evidence="1">PS312</strain>
    </source>
</reference>
<gene>
    <name evidence="1" type="primary">WBGene00281118</name>
</gene>
<dbReference type="InterPro" id="IPR036717">
    <property type="entry name" value="GFRP_sf"/>
</dbReference>
<name>A0A2A6BVL9_PRIPA</name>
<proteinExistence type="predicted"/>
<sequence length="87" mass="9833">MWSSGFYICVRGGVSASQCTVTMNVHDPRCIDALQILNGVSWSNLQGDSRTMHCSANYIVELLQNRLWTVVTTEKADDEYVWTLCKD</sequence>
<evidence type="ECO:0000313" key="2">
    <source>
        <dbReference type="Proteomes" id="UP000005239"/>
    </source>
</evidence>
<accession>A0A8R1UZN9</accession>